<dbReference type="HAMAP" id="MF_00652">
    <property type="entry name" value="UPF0246"/>
    <property type="match status" value="1"/>
</dbReference>
<evidence type="ECO:0000313" key="3">
    <source>
        <dbReference type="Proteomes" id="UP000050911"/>
    </source>
</evidence>
<keyword evidence="3" id="KW-1185">Reference proteome</keyword>
<dbReference type="Pfam" id="PF03883">
    <property type="entry name" value="H2O2_YaaD"/>
    <property type="match status" value="1"/>
</dbReference>
<sequence length="254" mass="28689">MKIIIAPAKKMVVDQDSFDVADHPQYLAEAQRILAVMQTLTYEQAKTMWHASDKLAQPAFEVLQHTDLTRQLTPALIAYSGIQYQYMAPGVFTAPALAYVQENLRILSGFYGILRPFDGIVPYRLEMRSAIQIDHSANLYDFWGAKLYTALHFDQGPVVNLASKEYAAAITPYMQADDQLITVKFGSLIDGQLKTRATHAKMARGEMVRYMAENNVTTVDQLRAFHHAHFQFDPTRSTATTLTFVEPAAPYHQR</sequence>
<dbReference type="PATRIC" id="fig|1302272.5.peg.2131"/>
<dbReference type="RefSeq" id="WP_056942612.1">
    <property type="nucleotide sequence ID" value="NZ_AZCX01000005.1"/>
</dbReference>
<reference evidence="2 3" key="1">
    <citation type="journal article" date="2015" name="Genome Announc.">
        <title>Expanding the biotechnology potential of lactobacilli through comparative genomics of 213 strains and associated genera.</title>
        <authorList>
            <person name="Sun Z."/>
            <person name="Harris H.M."/>
            <person name="McCann A."/>
            <person name="Guo C."/>
            <person name="Argimon S."/>
            <person name="Zhang W."/>
            <person name="Yang X."/>
            <person name="Jeffery I.B."/>
            <person name="Cooney J.C."/>
            <person name="Kagawa T.F."/>
            <person name="Liu W."/>
            <person name="Song Y."/>
            <person name="Salvetti E."/>
            <person name="Wrobel A."/>
            <person name="Rasinkangas P."/>
            <person name="Parkhill J."/>
            <person name="Rea M.C."/>
            <person name="O'Sullivan O."/>
            <person name="Ritari J."/>
            <person name="Douillard F.P."/>
            <person name="Paul Ross R."/>
            <person name="Yang R."/>
            <person name="Briner A.E."/>
            <person name="Felis G.E."/>
            <person name="de Vos W.M."/>
            <person name="Barrangou R."/>
            <person name="Klaenhammer T.R."/>
            <person name="Caufield P.W."/>
            <person name="Cui Y."/>
            <person name="Zhang H."/>
            <person name="O'Toole P.W."/>
        </authorList>
    </citation>
    <scope>NUCLEOTIDE SEQUENCE [LARGE SCALE GENOMIC DNA]</scope>
    <source>
        <strain evidence="2 3">JCM 15530</strain>
    </source>
</reference>
<dbReference type="NCBIfam" id="NF002543">
    <property type="entry name" value="PRK02101.1-4"/>
    <property type="match status" value="1"/>
</dbReference>
<dbReference type="STRING" id="1302272.FC96_GL002085"/>
<dbReference type="AlphaFoldDB" id="A0A0R1HN90"/>
<protein>
    <recommendedName>
        <fullName evidence="1">UPF0246 protein FC96_GL002085</fullName>
    </recommendedName>
</protein>
<dbReference type="GO" id="GO:0005829">
    <property type="term" value="C:cytosol"/>
    <property type="evidence" value="ECO:0007669"/>
    <property type="project" value="TreeGrafter"/>
</dbReference>
<organism evidence="2 3">
    <name type="scientific">Secundilactobacillus kimchicus JCM 15530</name>
    <dbReference type="NCBI Taxonomy" id="1302272"/>
    <lineage>
        <taxon>Bacteria</taxon>
        <taxon>Bacillati</taxon>
        <taxon>Bacillota</taxon>
        <taxon>Bacilli</taxon>
        <taxon>Lactobacillales</taxon>
        <taxon>Lactobacillaceae</taxon>
        <taxon>Secundilactobacillus</taxon>
    </lineage>
</organism>
<comment type="similarity">
    <text evidence="1">Belongs to the UPF0246 family.</text>
</comment>
<proteinExistence type="inferred from homology"/>
<dbReference type="InterPro" id="IPR005583">
    <property type="entry name" value="YaaA"/>
</dbReference>
<comment type="caution">
    <text evidence="2">The sequence shown here is derived from an EMBL/GenBank/DDBJ whole genome shotgun (WGS) entry which is preliminary data.</text>
</comment>
<name>A0A0R1HN90_9LACO</name>
<accession>A0A0R1HN90</accession>
<dbReference type="PANTHER" id="PTHR30283">
    <property type="entry name" value="PEROXIDE STRESS RESPONSE PROTEIN YAAA"/>
    <property type="match status" value="1"/>
</dbReference>
<dbReference type="OrthoDB" id="9777133at2"/>
<dbReference type="EMBL" id="AZCX01000005">
    <property type="protein sequence ID" value="KRK47880.1"/>
    <property type="molecule type" value="Genomic_DNA"/>
</dbReference>
<dbReference type="Proteomes" id="UP000050911">
    <property type="component" value="Unassembled WGS sequence"/>
</dbReference>
<evidence type="ECO:0000313" key="2">
    <source>
        <dbReference type="EMBL" id="KRK47880.1"/>
    </source>
</evidence>
<gene>
    <name evidence="2" type="ORF">FC96_GL002085</name>
</gene>
<evidence type="ECO:0000256" key="1">
    <source>
        <dbReference type="HAMAP-Rule" id="MF_00652"/>
    </source>
</evidence>
<dbReference type="PANTHER" id="PTHR30283:SF4">
    <property type="entry name" value="PEROXIDE STRESS RESISTANCE PROTEIN YAAA"/>
    <property type="match status" value="1"/>
</dbReference>
<dbReference type="GO" id="GO:0033194">
    <property type="term" value="P:response to hydroperoxide"/>
    <property type="evidence" value="ECO:0007669"/>
    <property type="project" value="TreeGrafter"/>
</dbReference>